<evidence type="ECO:0000256" key="1">
    <source>
        <dbReference type="ARBA" id="ARBA00005143"/>
    </source>
</evidence>
<comment type="catalytic activity">
    <reaction evidence="6">
        <text>(3S)-3-hydroxy-3-methylglutaryl-CoA = acetoacetate + acetyl-CoA</text>
        <dbReference type="Rhea" id="RHEA:24404"/>
        <dbReference type="ChEBI" id="CHEBI:13705"/>
        <dbReference type="ChEBI" id="CHEBI:43074"/>
        <dbReference type="ChEBI" id="CHEBI:57288"/>
        <dbReference type="EC" id="4.1.3.4"/>
    </reaction>
</comment>
<dbReference type="Pfam" id="PF00682">
    <property type="entry name" value="HMGL-like"/>
    <property type="match status" value="1"/>
</dbReference>
<evidence type="ECO:0000256" key="5">
    <source>
        <dbReference type="ARBA" id="ARBA00023239"/>
    </source>
</evidence>
<organism evidence="8 9">
    <name type="scientific">Colletotrichum tanaceti</name>
    <dbReference type="NCBI Taxonomy" id="1306861"/>
    <lineage>
        <taxon>Eukaryota</taxon>
        <taxon>Fungi</taxon>
        <taxon>Dikarya</taxon>
        <taxon>Ascomycota</taxon>
        <taxon>Pezizomycotina</taxon>
        <taxon>Sordariomycetes</taxon>
        <taxon>Hypocreomycetidae</taxon>
        <taxon>Glomerellales</taxon>
        <taxon>Glomerellaceae</taxon>
        <taxon>Colletotrichum</taxon>
        <taxon>Colletotrichum destructivum species complex</taxon>
    </lineage>
</organism>
<dbReference type="GO" id="GO:0046951">
    <property type="term" value="P:ketone body biosynthetic process"/>
    <property type="evidence" value="ECO:0007669"/>
    <property type="project" value="TreeGrafter"/>
</dbReference>
<comment type="pathway">
    <text evidence="1">Metabolic intermediate metabolism; (S)-3-hydroxy-3-methylglutaryl-CoA degradation; acetoacetate from (S)-3-hydroxy-3-methylglutaryl-CoA: step 1/1.</text>
</comment>
<evidence type="ECO:0000256" key="6">
    <source>
        <dbReference type="ARBA" id="ARBA00049877"/>
    </source>
</evidence>
<keyword evidence="4" id="KW-0479">Metal-binding</keyword>
<dbReference type="GO" id="GO:0004419">
    <property type="term" value="F:hydroxymethylglutaryl-CoA lyase activity"/>
    <property type="evidence" value="ECO:0007669"/>
    <property type="project" value="UniProtKB-EC"/>
</dbReference>
<evidence type="ECO:0000256" key="3">
    <source>
        <dbReference type="ARBA" id="ARBA00012910"/>
    </source>
</evidence>
<dbReference type="GO" id="GO:0006552">
    <property type="term" value="P:L-leucine catabolic process"/>
    <property type="evidence" value="ECO:0007669"/>
    <property type="project" value="TreeGrafter"/>
</dbReference>
<keyword evidence="5 8" id="KW-0456">Lyase</keyword>
<dbReference type="PANTHER" id="PTHR42738:SF17">
    <property type="entry name" value="HYDROXYMETHYLGLUTARYL-COA LYASE"/>
    <property type="match status" value="1"/>
</dbReference>
<keyword evidence="9" id="KW-1185">Reference proteome</keyword>
<name>A0A4U6XR11_9PEZI</name>
<dbReference type="STRING" id="1306861.A0A4U6XR11"/>
<dbReference type="EMBL" id="PJEX01000027">
    <property type="protein sequence ID" value="TKW58305.1"/>
    <property type="molecule type" value="Genomic_DNA"/>
</dbReference>
<comment type="similarity">
    <text evidence="2">Belongs to the HMG-CoA lyase family.</text>
</comment>
<evidence type="ECO:0000259" key="7">
    <source>
        <dbReference type="Pfam" id="PF00682"/>
    </source>
</evidence>
<evidence type="ECO:0000313" key="8">
    <source>
        <dbReference type="EMBL" id="TKW58305.1"/>
    </source>
</evidence>
<dbReference type="GO" id="GO:0046872">
    <property type="term" value="F:metal ion binding"/>
    <property type="evidence" value="ECO:0007669"/>
    <property type="project" value="UniProtKB-KW"/>
</dbReference>
<dbReference type="EC" id="4.1.3.4" evidence="3"/>
<dbReference type="SUPFAM" id="SSF51569">
    <property type="entry name" value="Aldolase"/>
    <property type="match status" value="1"/>
</dbReference>
<dbReference type="Gene3D" id="3.20.20.70">
    <property type="entry name" value="Aldolase class I"/>
    <property type="match status" value="1"/>
</dbReference>
<evidence type="ECO:0000256" key="2">
    <source>
        <dbReference type="ARBA" id="ARBA00009405"/>
    </source>
</evidence>
<gene>
    <name evidence="8" type="primary">HMGCL</name>
    <name evidence="8" type="ORF">CTA1_12131</name>
</gene>
<protein>
    <recommendedName>
        <fullName evidence="3">hydroxymethylglutaryl-CoA lyase</fullName>
        <ecNumber evidence="3">4.1.3.4</ecNumber>
    </recommendedName>
</protein>
<dbReference type="InterPro" id="IPR000891">
    <property type="entry name" value="PYR_CT"/>
</dbReference>
<evidence type="ECO:0000256" key="4">
    <source>
        <dbReference type="ARBA" id="ARBA00022723"/>
    </source>
</evidence>
<dbReference type="UniPathway" id="UPA00896">
    <property type="reaction ID" value="UER00863"/>
</dbReference>
<dbReference type="PANTHER" id="PTHR42738">
    <property type="entry name" value="HYDROXYMETHYLGLUTARYL-COA LYASE"/>
    <property type="match status" value="1"/>
</dbReference>
<comment type="caution">
    <text evidence="8">The sequence shown here is derived from an EMBL/GenBank/DDBJ whole genome shotgun (WGS) entry which is preliminary data.</text>
</comment>
<accession>A0A4U6XR11</accession>
<dbReference type="InterPro" id="IPR043594">
    <property type="entry name" value="HMGL"/>
</dbReference>
<dbReference type="Proteomes" id="UP000310108">
    <property type="component" value="Unassembled WGS sequence"/>
</dbReference>
<dbReference type="OrthoDB" id="10253869at2759"/>
<proteinExistence type="inferred from homology"/>
<evidence type="ECO:0000313" key="9">
    <source>
        <dbReference type="Proteomes" id="UP000310108"/>
    </source>
</evidence>
<reference evidence="8 9" key="1">
    <citation type="journal article" date="2019" name="PLoS ONE">
        <title>Comparative genome analysis indicates high evolutionary potential of pathogenicity genes in Colletotrichum tanaceti.</title>
        <authorList>
            <person name="Lelwala R.V."/>
            <person name="Korhonen P.K."/>
            <person name="Young N.D."/>
            <person name="Scott J.B."/>
            <person name="Ades P.A."/>
            <person name="Gasser R.B."/>
            <person name="Taylor P.W.J."/>
        </authorList>
    </citation>
    <scope>NUCLEOTIDE SEQUENCE [LARGE SCALE GENOMIC DNA]</scope>
    <source>
        <strain evidence="8">BRIP57314</strain>
    </source>
</reference>
<sequence length="225" mass="24757">MAVRIVEVGPRDGLQNIKTIIDALTKLELIQRLQKAGLHRIELTSVVSSRAVPQLADCRDILSTSFVADWLRSRPGLHLPVLVPNIRGLRFALDHGVKEVAVFVSASEGFSRANLNCNVEEGVQRAREVAREAIANGVAVRGWASQFLCFSCIFNVWFRADSNGLWVPFCGNVSCIFADPFDGPTLLSAVYRAVHDLKNMAVTKSVSGTLWVSELRHTYAGLLII</sequence>
<dbReference type="InterPro" id="IPR013785">
    <property type="entry name" value="Aldolase_TIM"/>
</dbReference>
<dbReference type="AlphaFoldDB" id="A0A4U6XR11"/>
<feature type="domain" description="Pyruvate carboxyltransferase" evidence="7">
    <location>
        <begin position="3"/>
        <end position="138"/>
    </location>
</feature>